<proteinExistence type="inferred from homology"/>
<dbReference type="SUPFAM" id="SSF53067">
    <property type="entry name" value="Actin-like ATPase domain"/>
    <property type="match status" value="1"/>
</dbReference>
<dbReference type="STRING" id="1307761.L21SP2_2422"/>
<keyword evidence="5" id="KW-1185">Reference proteome</keyword>
<dbReference type="CDD" id="cd24008">
    <property type="entry name" value="ASKHA_NBD_GLK"/>
    <property type="match status" value="1"/>
</dbReference>
<dbReference type="GO" id="GO:0004340">
    <property type="term" value="F:glucokinase activity"/>
    <property type="evidence" value="ECO:0007669"/>
    <property type="project" value="UniProtKB-EC"/>
</dbReference>
<dbReference type="EC" id="2.7.1.2" evidence="4"/>
<reference evidence="4 5" key="1">
    <citation type="journal article" date="2015" name="Stand. Genomic Sci.">
        <title>Complete genome sequence and description of Salinispira pacifica gen. nov., sp. nov., a novel spirochaete isolated form a hypersaline microbial mat.</title>
        <authorList>
            <person name="Ben Hania W."/>
            <person name="Joseph M."/>
            <person name="Schumann P."/>
            <person name="Bunk B."/>
            <person name="Fiebig A."/>
            <person name="Sproer C."/>
            <person name="Klenk H.P."/>
            <person name="Fardeau M.L."/>
            <person name="Spring S."/>
        </authorList>
    </citation>
    <scope>NUCLEOTIDE SEQUENCE [LARGE SCALE GENOMIC DNA]</scope>
    <source>
        <strain evidence="4 5">L21-RPul-D2</strain>
    </source>
</reference>
<comment type="similarity">
    <text evidence="3">Belongs to the bacterial glucokinase family.</text>
</comment>
<dbReference type="OrthoDB" id="9800595at2"/>
<dbReference type="HOGENOM" id="CLU_042582_0_0_12"/>
<accession>V5WJG2</accession>
<organism evidence="4 5">
    <name type="scientific">Salinispira pacifica</name>
    <dbReference type="NCBI Taxonomy" id="1307761"/>
    <lineage>
        <taxon>Bacteria</taxon>
        <taxon>Pseudomonadati</taxon>
        <taxon>Spirochaetota</taxon>
        <taxon>Spirochaetia</taxon>
        <taxon>Spirochaetales</taxon>
        <taxon>Spirochaetaceae</taxon>
        <taxon>Salinispira</taxon>
    </lineage>
</organism>
<dbReference type="Proteomes" id="UP000018680">
    <property type="component" value="Chromosome"/>
</dbReference>
<dbReference type="GO" id="GO:0005524">
    <property type="term" value="F:ATP binding"/>
    <property type="evidence" value="ECO:0007669"/>
    <property type="project" value="InterPro"/>
</dbReference>
<dbReference type="GO" id="GO:0006096">
    <property type="term" value="P:glycolytic process"/>
    <property type="evidence" value="ECO:0007669"/>
    <property type="project" value="InterPro"/>
</dbReference>
<name>V5WJG2_9SPIO</name>
<keyword evidence="2 4" id="KW-0418">Kinase</keyword>
<dbReference type="InterPro" id="IPR043129">
    <property type="entry name" value="ATPase_NBD"/>
</dbReference>
<sequence>MLAMKTDRAKNEPSYILAGDIGGTNTSLALMKNNGGSFEMKSRQVYSTPKLDNLSQAIQLAVEAFQADVPGFKIDAACLSIAGPVVDNRCVPTNISWSLDGDEISREFGFPTLVINDFTAVCYGIPLLDVNNPQEITPLPHPDGSMPEQSEYLPGIGVQAVAGAGTGLGVGYLVEEQERILALPAEGGHMDFAPFNEVTRELQLFMFERNGAYPEPEMFVSGIGIANIFHFMRKKKGADSKIIRDIDVLPDSEKPPAISANIDNDPVCREILELFVSMYARVAHNLSLAFIPKKGLFLAGGIAAKNKQLFLENNRFMNLFLHNFQPSIRPVLASIPVYIVEDYKISLYGAANAYIQLSKFLSH</sequence>
<evidence type="ECO:0000256" key="2">
    <source>
        <dbReference type="ARBA" id="ARBA00022777"/>
    </source>
</evidence>
<dbReference type="KEGG" id="slr:L21SP2_2422"/>
<evidence type="ECO:0000256" key="3">
    <source>
        <dbReference type="RuleBase" id="RU004046"/>
    </source>
</evidence>
<protein>
    <submittedName>
        <fullName evidence="4">Glucokinase</fullName>
        <ecNumber evidence="4">2.7.1.2</ecNumber>
    </submittedName>
</protein>
<dbReference type="AlphaFoldDB" id="V5WJG2"/>
<dbReference type="Gene3D" id="3.30.420.40">
    <property type="match status" value="1"/>
</dbReference>
<keyword evidence="1 4" id="KW-0808">Transferase</keyword>
<evidence type="ECO:0000313" key="5">
    <source>
        <dbReference type="Proteomes" id="UP000018680"/>
    </source>
</evidence>
<dbReference type="PATRIC" id="fig|1307761.3.peg.2414"/>
<dbReference type="eggNOG" id="COG0837">
    <property type="taxonomic scope" value="Bacteria"/>
</dbReference>
<dbReference type="Pfam" id="PF02685">
    <property type="entry name" value="Glucokinase"/>
    <property type="match status" value="1"/>
</dbReference>
<dbReference type="EMBL" id="CP006939">
    <property type="protein sequence ID" value="AHC15775.1"/>
    <property type="molecule type" value="Genomic_DNA"/>
</dbReference>
<dbReference type="GO" id="GO:0005536">
    <property type="term" value="F:D-glucose binding"/>
    <property type="evidence" value="ECO:0007669"/>
    <property type="project" value="InterPro"/>
</dbReference>
<evidence type="ECO:0000313" key="4">
    <source>
        <dbReference type="EMBL" id="AHC15775.1"/>
    </source>
</evidence>
<dbReference type="PANTHER" id="PTHR47363">
    <property type="entry name" value="GLUCOKINASE"/>
    <property type="match status" value="1"/>
</dbReference>
<dbReference type="PANTHER" id="PTHR47363:SF1">
    <property type="entry name" value="GLUCOKINASE"/>
    <property type="match status" value="1"/>
</dbReference>
<dbReference type="Gene3D" id="3.40.367.20">
    <property type="match status" value="1"/>
</dbReference>
<gene>
    <name evidence="4" type="ORF">L21SP2_2422</name>
</gene>
<dbReference type="InterPro" id="IPR003836">
    <property type="entry name" value="Glucokinase"/>
</dbReference>
<evidence type="ECO:0000256" key="1">
    <source>
        <dbReference type="ARBA" id="ARBA00022679"/>
    </source>
</evidence>